<keyword evidence="2" id="KW-1185">Reference proteome</keyword>
<dbReference type="Proteomes" id="UP001155241">
    <property type="component" value="Unassembled WGS sequence"/>
</dbReference>
<organism evidence="1 2">
    <name type="scientific">Aeoliella straminimaris</name>
    <dbReference type="NCBI Taxonomy" id="2954799"/>
    <lineage>
        <taxon>Bacteria</taxon>
        <taxon>Pseudomonadati</taxon>
        <taxon>Planctomycetota</taxon>
        <taxon>Planctomycetia</taxon>
        <taxon>Pirellulales</taxon>
        <taxon>Lacipirellulaceae</taxon>
        <taxon>Aeoliella</taxon>
    </lineage>
</organism>
<proteinExistence type="predicted"/>
<dbReference type="RefSeq" id="WP_252852522.1">
    <property type="nucleotide sequence ID" value="NZ_JAMXLR010000036.1"/>
</dbReference>
<protein>
    <submittedName>
        <fullName evidence="1">Uncharacterized protein</fullName>
    </submittedName>
</protein>
<accession>A0A9X2F8R0</accession>
<comment type="caution">
    <text evidence="1">The sequence shown here is derived from an EMBL/GenBank/DDBJ whole genome shotgun (WGS) entry which is preliminary data.</text>
</comment>
<dbReference type="EMBL" id="JAMXLR010000036">
    <property type="protein sequence ID" value="MCO6044420.1"/>
    <property type="molecule type" value="Genomic_DNA"/>
</dbReference>
<name>A0A9X2F8R0_9BACT</name>
<sequence>MDHLEPNDSPFDSPPVITAYMHAVAASLKPKTDRKAKAVATITCLPSFESEWMLCLECSRSGHYTSYANTADQPIWPIQETKTITATKHQAGLSDAIGTTLHVVFRFALLGTRHSETSRIGLDGVTYHFSFDYMSGKTWSPPTDSVPGKLCALANELYNDTVAEQINERRIARIVDWFRGNLPGFH</sequence>
<dbReference type="AlphaFoldDB" id="A0A9X2F8R0"/>
<reference evidence="1" key="1">
    <citation type="submission" date="2022-06" db="EMBL/GenBank/DDBJ databases">
        <title>Aeoliella straminimaris, a novel planctomycete from sediments.</title>
        <authorList>
            <person name="Vitorino I.R."/>
            <person name="Lage O.M."/>
        </authorList>
    </citation>
    <scope>NUCLEOTIDE SEQUENCE</scope>
    <source>
        <strain evidence="1">ICT_H6.2</strain>
    </source>
</reference>
<evidence type="ECO:0000313" key="1">
    <source>
        <dbReference type="EMBL" id="MCO6044420.1"/>
    </source>
</evidence>
<gene>
    <name evidence="1" type="ORF">NG895_10935</name>
</gene>
<evidence type="ECO:0000313" key="2">
    <source>
        <dbReference type="Proteomes" id="UP001155241"/>
    </source>
</evidence>